<dbReference type="SUPFAM" id="SSF64263">
    <property type="entry name" value="Prokaryotic ribosomal protein L17"/>
    <property type="match status" value="1"/>
</dbReference>
<dbReference type="HAMAP" id="MF_01368">
    <property type="entry name" value="Ribosomal_bL17"/>
    <property type="match status" value="1"/>
</dbReference>
<keyword evidence="9" id="KW-1185">Reference proteome</keyword>
<evidence type="ECO:0000256" key="1">
    <source>
        <dbReference type="ARBA" id="ARBA00008777"/>
    </source>
</evidence>
<dbReference type="PROSITE" id="PS01167">
    <property type="entry name" value="RIBOSOMAL_L17"/>
    <property type="match status" value="1"/>
</dbReference>
<dbReference type="InterPro" id="IPR047859">
    <property type="entry name" value="Ribosomal_bL17_CS"/>
</dbReference>
<dbReference type="AlphaFoldDB" id="A0A8K0F443"/>
<dbReference type="OrthoDB" id="275000at2759"/>
<evidence type="ECO:0000256" key="4">
    <source>
        <dbReference type="ARBA" id="ARBA00072708"/>
    </source>
</evidence>
<dbReference type="NCBIfam" id="TIGR00059">
    <property type="entry name" value="L17"/>
    <property type="match status" value="1"/>
</dbReference>
<sequence length="134" mass="15070">MYHGISFRKLGRTSAHRLALLRNMVTSLVKHDRITTTLPKAKELRRVADQMVTVAKLSGSDLVEARRRAHAVITEREVVDRLIAEFPSRFKDRNGGYTRIVKTGFRTGDAAPMCYIEYLDRPQSTASTPPAKSA</sequence>
<name>A0A8K0F443_ANDGO</name>
<dbReference type="Pfam" id="PF01196">
    <property type="entry name" value="Ribosomal_L17"/>
    <property type="match status" value="1"/>
</dbReference>
<evidence type="ECO:0000256" key="7">
    <source>
        <dbReference type="RuleBase" id="RU000660"/>
    </source>
</evidence>
<dbReference type="FunFam" id="3.90.1030.10:FF:000001">
    <property type="entry name" value="50S ribosomal protein L17"/>
    <property type="match status" value="1"/>
</dbReference>
<dbReference type="GO" id="GO:0006412">
    <property type="term" value="P:translation"/>
    <property type="evidence" value="ECO:0007669"/>
    <property type="project" value="InterPro"/>
</dbReference>
<dbReference type="InterPro" id="IPR036373">
    <property type="entry name" value="Ribosomal_bL17_sf"/>
</dbReference>
<comment type="similarity">
    <text evidence="1 7">Belongs to the bacterial ribosomal protein bL17 family.</text>
</comment>
<dbReference type="PANTHER" id="PTHR14413:SF16">
    <property type="entry name" value="LARGE RIBOSOMAL SUBUNIT PROTEIN BL17M"/>
    <property type="match status" value="1"/>
</dbReference>
<evidence type="ECO:0000256" key="5">
    <source>
        <dbReference type="ARBA" id="ARBA00077677"/>
    </source>
</evidence>
<protein>
    <recommendedName>
        <fullName evidence="4">Large ribosomal subunit protein bL17c</fullName>
    </recommendedName>
    <alternativeName>
        <fullName evidence="5">50S ribosomal protein L17, chloroplastic</fullName>
    </alternativeName>
    <alternativeName>
        <fullName evidence="6">CL17</fullName>
    </alternativeName>
</protein>
<dbReference type="Proteomes" id="UP000799049">
    <property type="component" value="Unassembled WGS sequence"/>
</dbReference>
<comment type="caution">
    <text evidence="8">The sequence shown here is derived from an EMBL/GenBank/DDBJ whole genome shotgun (WGS) entry which is preliminary data.</text>
</comment>
<dbReference type="PANTHER" id="PTHR14413">
    <property type="entry name" value="RIBOSOMAL PROTEIN L17"/>
    <property type="match status" value="1"/>
</dbReference>
<organism evidence="8 9">
    <name type="scientific">Andalucia godoyi</name>
    <name type="common">Flagellate</name>
    <dbReference type="NCBI Taxonomy" id="505711"/>
    <lineage>
        <taxon>Eukaryota</taxon>
        <taxon>Discoba</taxon>
        <taxon>Jakobida</taxon>
        <taxon>Andalucina</taxon>
        <taxon>Andaluciidae</taxon>
        <taxon>Andalucia</taxon>
    </lineage>
</organism>
<evidence type="ECO:0000313" key="8">
    <source>
        <dbReference type="EMBL" id="KAF0852389.1"/>
    </source>
</evidence>
<gene>
    <name evidence="8" type="ORF">ANDGO_05052</name>
</gene>
<dbReference type="Gene3D" id="3.90.1030.10">
    <property type="entry name" value="Ribosomal protein L17"/>
    <property type="match status" value="1"/>
</dbReference>
<evidence type="ECO:0000313" key="9">
    <source>
        <dbReference type="Proteomes" id="UP000799049"/>
    </source>
</evidence>
<accession>A0A8K0F443</accession>
<dbReference type="GO" id="GO:0003735">
    <property type="term" value="F:structural constituent of ribosome"/>
    <property type="evidence" value="ECO:0007669"/>
    <property type="project" value="InterPro"/>
</dbReference>
<dbReference type="GO" id="GO:0022625">
    <property type="term" value="C:cytosolic large ribosomal subunit"/>
    <property type="evidence" value="ECO:0007669"/>
    <property type="project" value="TreeGrafter"/>
</dbReference>
<dbReference type="InterPro" id="IPR000456">
    <property type="entry name" value="Ribosomal_bL17"/>
</dbReference>
<evidence type="ECO:0000256" key="6">
    <source>
        <dbReference type="ARBA" id="ARBA00082728"/>
    </source>
</evidence>
<keyword evidence="2 7" id="KW-0689">Ribosomal protein</keyword>
<proteinExistence type="inferred from homology"/>
<reference evidence="8" key="1">
    <citation type="submission" date="2019-09" db="EMBL/GenBank/DDBJ databases">
        <title>The Mitochondrial Proteome of the Jakobid, Andalucia godoyi, a Protist With the Most Gene-Rich and Bacteria-Like Mitochondrial Genome.</title>
        <authorList>
            <person name="Gray M.W."/>
            <person name="Burger G."/>
            <person name="Derelle R."/>
            <person name="Klimes V."/>
            <person name="Leger M."/>
            <person name="Sarrasin M."/>
            <person name="Vlcek C."/>
            <person name="Roger A.J."/>
            <person name="Elias M."/>
            <person name="Lang B.F."/>
        </authorList>
    </citation>
    <scope>NUCLEOTIDE SEQUENCE</scope>
    <source>
        <strain evidence="8">And28</strain>
    </source>
</reference>
<dbReference type="EMBL" id="VRVR01000040">
    <property type="protein sequence ID" value="KAF0852389.1"/>
    <property type="molecule type" value="Genomic_DNA"/>
</dbReference>
<evidence type="ECO:0000256" key="2">
    <source>
        <dbReference type="ARBA" id="ARBA00022980"/>
    </source>
</evidence>
<evidence type="ECO:0000256" key="3">
    <source>
        <dbReference type="ARBA" id="ARBA00023274"/>
    </source>
</evidence>
<keyword evidence="3 7" id="KW-0687">Ribonucleoprotein</keyword>